<organism evidence="2 3">
    <name type="scientific">Arachis hypogaea</name>
    <name type="common">Peanut</name>
    <dbReference type="NCBI Taxonomy" id="3818"/>
    <lineage>
        <taxon>Eukaryota</taxon>
        <taxon>Viridiplantae</taxon>
        <taxon>Streptophyta</taxon>
        <taxon>Embryophyta</taxon>
        <taxon>Tracheophyta</taxon>
        <taxon>Spermatophyta</taxon>
        <taxon>Magnoliopsida</taxon>
        <taxon>eudicotyledons</taxon>
        <taxon>Gunneridae</taxon>
        <taxon>Pentapetalae</taxon>
        <taxon>rosids</taxon>
        <taxon>fabids</taxon>
        <taxon>Fabales</taxon>
        <taxon>Fabaceae</taxon>
        <taxon>Papilionoideae</taxon>
        <taxon>50 kb inversion clade</taxon>
        <taxon>dalbergioids sensu lato</taxon>
        <taxon>Dalbergieae</taxon>
        <taxon>Pterocarpus clade</taxon>
        <taxon>Arachis</taxon>
    </lineage>
</organism>
<gene>
    <name evidence="2" type="ORF">Ahy_A03g015605</name>
</gene>
<proteinExistence type="predicted"/>
<evidence type="ECO:0000259" key="1">
    <source>
        <dbReference type="Pfam" id="PF02721"/>
    </source>
</evidence>
<keyword evidence="3" id="KW-1185">Reference proteome</keyword>
<sequence>MATLNVSNSATHGFNCVVDINPSKLEWSMVEGIVRMYEVPSQWNLDEVFSIEMILQDERCDEACGIVIFRSVIREHEIYSMKNFIVQGYEKSVRTTLHKNKLSFYMKTSVSRLTPNIFLFNPF</sequence>
<dbReference type="InterPro" id="IPR012340">
    <property type="entry name" value="NA-bd_OB-fold"/>
</dbReference>
<name>A0A445E0Z4_ARAHY</name>
<dbReference type="Pfam" id="PF02721">
    <property type="entry name" value="DUF223"/>
    <property type="match status" value="1"/>
</dbReference>
<comment type="caution">
    <text evidence="2">The sequence shown here is derived from an EMBL/GenBank/DDBJ whole genome shotgun (WGS) entry which is preliminary data.</text>
</comment>
<evidence type="ECO:0000313" key="2">
    <source>
        <dbReference type="EMBL" id="RYR69070.1"/>
    </source>
</evidence>
<evidence type="ECO:0000313" key="3">
    <source>
        <dbReference type="Proteomes" id="UP000289738"/>
    </source>
</evidence>
<dbReference type="Gene3D" id="2.40.50.140">
    <property type="entry name" value="Nucleic acid-binding proteins"/>
    <property type="match status" value="1"/>
</dbReference>
<accession>A0A445E0Z4</accession>
<reference evidence="2 3" key="1">
    <citation type="submission" date="2019-01" db="EMBL/GenBank/DDBJ databases">
        <title>Sequencing of cultivated peanut Arachis hypogaea provides insights into genome evolution and oil improvement.</title>
        <authorList>
            <person name="Chen X."/>
        </authorList>
    </citation>
    <scope>NUCLEOTIDE SEQUENCE [LARGE SCALE GENOMIC DNA]</scope>
    <source>
        <strain evidence="3">cv. Fuhuasheng</strain>
        <tissue evidence="2">Leaves</tissue>
    </source>
</reference>
<dbReference type="InterPro" id="IPR003871">
    <property type="entry name" value="RFA1B/D_OB_1st"/>
</dbReference>
<dbReference type="EMBL" id="SDMP01000003">
    <property type="protein sequence ID" value="RYR69070.1"/>
    <property type="molecule type" value="Genomic_DNA"/>
</dbReference>
<dbReference type="Proteomes" id="UP000289738">
    <property type="component" value="Chromosome A03"/>
</dbReference>
<protein>
    <recommendedName>
        <fullName evidence="1">Replication protein A 70 kDa DNA-binding subunit B/D first OB fold domain-containing protein</fullName>
    </recommendedName>
</protein>
<dbReference type="AlphaFoldDB" id="A0A445E0Z4"/>
<feature type="domain" description="Replication protein A 70 kDa DNA-binding subunit B/D first OB fold" evidence="1">
    <location>
        <begin position="14"/>
        <end position="111"/>
    </location>
</feature>